<evidence type="ECO:0000313" key="1">
    <source>
        <dbReference type="EMBL" id="EAY02548.1"/>
    </source>
</evidence>
<evidence type="ECO:0000313" key="2">
    <source>
        <dbReference type="Proteomes" id="UP000001542"/>
    </source>
</evidence>
<dbReference type="PANTHER" id="PTHR24362">
    <property type="entry name" value="SERINE/THREONINE-PROTEIN KINASE NEK"/>
    <property type="match status" value="1"/>
</dbReference>
<accession>A2EXU4</accession>
<gene>
    <name evidence="1" type="ORF">TVAG_494970</name>
</gene>
<sequence>MEPEEAEYFEKHGLIFQEVIAHGGYGMIFKMYSPSYNQIFALKKISSELFHPEEIDCFKLIDDNRILNLYKSYAFNGFNYP</sequence>
<evidence type="ECO:0008006" key="3">
    <source>
        <dbReference type="Google" id="ProtNLM"/>
    </source>
</evidence>
<dbReference type="EMBL" id="DS113533">
    <property type="protein sequence ID" value="EAY02548.1"/>
    <property type="molecule type" value="Genomic_DNA"/>
</dbReference>
<name>A2EXU4_TRIV3</name>
<proteinExistence type="predicted"/>
<dbReference type="InParanoid" id="A2EXU4"/>
<dbReference type="Proteomes" id="UP000001542">
    <property type="component" value="Unassembled WGS sequence"/>
</dbReference>
<reference evidence="1" key="2">
    <citation type="journal article" date="2007" name="Science">
        <title>Draft genome sequence of the sexually transmitted pathogen Trichomonas vaginalis.</title>
        <authorList>
            <person name="Carlton J.M."/>
            <person name="Hirt R.P."/>
            <person name="Silva J.C."/>
            <person name="Delcher A.L."/>
            <person name="Schatz M."/>
            <person name="Zhao Q."/>
            <person name="Wortman J.R."/>
            <person name="Bidwell S.L."/>
            <person name="Alsmark U.C.M."/>
            <person name="Besteiro S."/>
            <person name="Sicheritz-Ponten T."/>
            <person name="Noel C.J."/>
            <person name="Dacks J.B."/>
            <person name="Foster P.G."/>
            <person name="Simillion C."/>
            <person name="Van de Peer Y."/>
            <person name="Miranda-Saavedra D."/>
            <person name="Barton G.J."/>
            <person name="Westrop G.D."/>
            <person name="Mueller S."/>
            <person name="Dessi D."/>
            <person name="Fiori P.L."/>
            <person name="Ren Q."/>
            <person name="Paulsen I."/>
            <person name="Zhang H."/>
            <person name="Bastida-Corcuera F.D."/>
            <person name="Simoes-Barbosa A."/>
            <person name="Brown M.T."/>
            <person name="Hayes R.D."/>
            <person name="Mukherjee M."/>
            <person name="Okumura C.Y."/>
            <person name="Schneider R."/>
            <person name="Smith A.J."/>
            <person name="Vanacova S."/>
            <person name="Villalvazo M."/>
            <person name="Haas B.J."/>
            <person name="Pertea M."/>
            <person name="Feldblyum T.V."/>
            <person name="Utterback T.R."/>
            <person name="Shu C.L."/>
            <person name="Osoegawa K."/>
            <person name="de Jong P.J."/>
            <person name="Hrdy I."/>
            <person name="Horvathova L."/>
            <person name="Zubacova Z."/>
            <person name="Dolezal P."/>
            <person name="Malik S.B."/>
            <person name="Logsdon J.M. Jr."/>
            <person name="Henze K."/>
            <person name="Gupta A."/>
            <person name="Wang C.C."/>
            <person name="Dunne R.L."/>
            <person name="Upcroft J.A."/>
            <person name="Upcroft P."/>
            <person name="White O."/>
            <person name="Salzberg S.L."/>
            <person name="Tang P."/>
            <person name="Chiu C.-H."/>
            <person name="Lee Y.-S."/>
            <person name="Embley T.M."/>
            <person name="Coombs G.H."/>
            <person name="Mottram J.C."/>
            <person name="Tachezy J."/>
            <person name="Fraser-Liggett C.M."/>
            <person name="Johnson P.J."/>
        </authorList>
    </citation>
    <scope>NUCLEOTIDE SEQUENCE [LARGE SCALE GENOMIC DNA]</scope>
    <source>
        <strain evidence="1">G3</strain>
    </source>
</reference>
<dbReference type="KEGG" id="tva:4760388"/>
<reference evidence="1" key="1">
    <citation type="submission" date="2006-10" db="EMBL/GenBank/DDBJ databases">
        <authorList>
            <person name="Amadeo P."/>
            <person name="Zhao Q."/>
            <person name="Wortman J."/>
            <person name="Fraser-Liggett C."/>
            <person name="Carlton J."/>
        </authorList>
    </citation>
    <scope>NUCLEOTIDE SEQUENCE</scope>
    <source>
        <strain evidence="1">G3</strain>
    </source>
</reference>
<dbReference type="SUPFAM" id="SSF56112">
    <property type="entry name" value="Protein kinase-like (PK-like)"/>
    <property type="match status" value="1"/>
</dbReference>
<keyword evidence="2" id="KW-1185">Reference proteome</keyword>
<dbReference type="VEuPathDB" id="TrichDB:TVAGG3_0654010"/>
<dbReference type="InterPro" id="IPR011009">
    <property type="entry name" value="Kinase-like_dom_sf"/>
</dbReference>
<dbReference type="OrthoDB" id="4062651at2759"/>
<dbReference type="VEuPathDB" id="TrichDB:TVAG_494970"/>
<protein>
    <recommendedName>
        <fullName evidence="3">Protein kinase domain-containing protein</fullName>
    </recommendedName>
</protein>
<dbReference type="PANTHER" id="PTHR24362:SF309">
    <property type="entry name" value="PROTEIN KINASE DOMAIN-CONTAINING PROTEIN"/>
    <property type="match status" value="1"/>
</dbReference>
<dbReference type="Gene3D" id="3.30.200.20">
    <property type="entry name" value="Phosphorylase Kinase, domain 1"/>
    <property type="match status" value="1"/>
</dbReference>
<organism evidence="1 2">
    <name type="scientific">Trichomonas vaginalis (strain ATCC PRA-98 / G3)</name>
    <dbReference type="NCBI Taxonomy" id="412133"/>
    <lineage>
        <taxon>Eukaryota</taxon>
        <taxon>Metamonada</taxon>
        <taxon>Parabasalia</taxon>
        <taxon>Trichomonadida</taxon>
        <taxon>Trichomonadidae</taxon>
        <taxon>Trichomonas</taxon>
    </lineage>
</organism>
<dbReference type="RefSeq" id="XP_001314787.1">
    <property type="nucleotide sequence ID" value="XM_001314753.1"/>
</dbReference>
<dbReference type="AlphaFoldDB" id="A2EXU4"/>